<dbReference type="EMBL" id="CAJMWV010003923">
    <property type="protein sequence ID" value="CAE6490243.1"/>
    <property type="molecule type" value="Genomic_DNA"/>
</dbReference>
<feature type="region of interest" description="Disordered" evidence="1">
    <location>
        <begin position="139"/>
        <end position="169"/>
    </location>
</feature>
<accession>A0A8H3H784</accession>
<evidence type="ECO:0000313" key="2">
    <source>
        <dbReference type="EMBL" id="CAE6490243.1"/>
    </source>
</evidence>
<gene>
    <name evidence="2" type="ORF">RDB_LOCUS108064</name>
</gene>
<organism evidence="2 3">
    <name type="scientific">Rhizoctonia solani</name>
    <dbReference type="NCBI Taxonomy" id="456999"/>
    <lineage>
        <taxon>Eukaryota</taxon>
        <taxon>Fungi</taxon>
        <taxon>Dikarya</taxon>
        <taxon>Basidiomycota</taxon>
        <taxon>Agaricomycotina</taxon>
        <taxon>Agaricomycetes</taxon>
        <taxon>Cantharellales</taxon>
        <taxon>Ceratobasidiaceae</taxon>
        <taxon>Rhizoctonia</taxon>
    </lineage>
</organism>
<proteinExistence type="predicted"/>
<evidence type="ECO:0000313" key="3">
    <source>
        <dbReference type="Proteomes" id="UP000663831"/>
    </source>
</evidence>
<reference evidence="2" key="1">
    <citation type="submission" date="2021-01" db="EMBL/GenBank/DDBJ databases">
        <authorList>
            <person name="Kaushik A."/>
        </authorList>
    </citation>
    <scope>NUCLEOTIDE SEQUENCE</scope>
    <source>
        <strain evidence="2">AG3-1AP</strain>
    </source>
</reference>
<feature type="compositionally biased region" description="Acidic residues" evidence="1">
    <location>
        <begin position="147"/>
        <end position="160"/>
    </location>
</feature>
<dbReference type="OrthoDB" id="204784at2759"/>
<name>A0A8H3H784_9AGAM</name>
<evidence type="ECO:0000256" key="1">
    <source>
        <dbReference type="SAM" id="MobiDB-lite"/>
    </source>
</evidence>
<protein>
    <submittedName>
        <fullName evidence="2">Uncharacterized protein</fullName>
    </submittedName>
</protein>
<sequence>MMFTQLFTQCSRAQFPPSIKMSQTPLQKYLFLGYVNTRSTKPNVGRRQLKLKVIEQFWKLDLAQKNEQIKIASLCVASTEEPTAFEPESDPYDIPGLKDSRVIGTRGIVVRTHFDSNDEPAWDAFLTILEELERKSLADVPNIQMESDSDSEEDEEEDEEMAKAGPPPITYESDAIFTVVDPVKQEAYQAWRDKLSNASNIALLRLFNDASIVPSPSPPATAPKRIKPGHRLIDEDGFQEVYSGGTIWVWDHQSAKNQSVRLVSPQVFVYGDATGDSWRVRVAHIWELQLNLDDGMRIDFSGGVGAGWDMDERARNLKESTSYVDSE</sequence>
<comment type="caution">
    <text evidence="2">The sequence shown here is derived from an EMBL/GenBank/DDBJ whole genome shotgun (WGS) entry which is preliminary data.</text>
</comment>
<dbReference type="Proteomes" id="UP000663831">
    <property type="component" value="Unassembled WGS sequence"/>
</dbReference>
<dbReference type="AlphaFoldDB" id="A0A8H3H784"/>